<keyword evidence="2" id="KW-1185">Reference proteome</keyword>
<dbReference type="RefSeq" id="WP_149279365.1">
    <property type="nucleotide sequence ID" value="NZ_CP043506.1"/>
</dbReference>
<dbReference type="SUPFAM" id="SSF64288">
    <property type="entry name" value="Chorismate lyase-like"/>
    <property type="match status" value="1"/>
</dbReference>
<sequence>MLHPMPEHRPTPPHTAPWQDTVLHRLTLAVLISRFESRLLASSSATLTMEGWLRDTHITDSLPLRVEHVATDCPPPCPPPLRAALNIPADPQSVPLRYRKIHLVADGRIFSKAENWYRPDLLTSFMLAQLETTSIPFGHVVQPLGFSRRLVTRETLWSPLPDGWPHTPVIPAGPEGTPLAMPEHIFRHAATLHTGSGTAFSAVVETYTPQTLGLPPA</sequence>
<dbReference type="Proteomes" id="UP000324536">
    <property type="component" value="Chromosome"/>
</dbReference>
<dbReference type="KEGG" id="acek:FLP30_08095"/>
<evidence type="ECO:0008006" key="3">
    <source>
        <dbReference type="Google" id="ProtNLM"/>
    </source>
</evidence>
<dbReference type="AlphaFoldDB" id="A0A5C1YR70"/>
<reference evidence="1 2" key="1">
    <citation type="submission" date="2019-09" db="EMBL/GenBank/DDBJ databases">
        <title>Genome sequencing of strain KACC 21233.</title>
        <authorList>
            <person name="Heo J."/>
            <person name="Kim S.-J."/>
            <person name="Kim J.-S."/>
            <person name="Hong S.-B."/>
            <person name="Kwon S.-W."/>
        </authorList>
    </citation>
    <scope>NUCLEOTIDE SEQUENCE [LARGE SCALE GENOMIC DNA]</scope>
    <source>
        <strain evidence="1 2">KACC 21233</strain>
    </source>
</reference>
<evidence type="ECO:0000313" key="1">
    <source>
        <dbReference type="EMBL" id="QEO17689.1"/>
    </source>
</evidence>
<dbReference type="EMBL" id="CP043506">
    <property type="protein sequence ID" value="QEO17689.1"/>
    <property type="molecule type" value="Genomic_DNA"/>
</dbReference>
<dbReference type="OrthoDB" id="7862147at2"/>
<protein>
    <recommendedName>
        <fullName evidence="3">Chorismate lyase</fullName>
    </recommendedName>
</protein>
<dbReference type="InterPro" id="IPR028978">
    <property type="entry name" value="Chorismate_lyase_/UTRA_dom_sf"/>
</dbReference>
<dbReference type="Gene3D" id="3.40.1410.10">
    <property type="entry name" value="Chorismate lyase-like"/>
    <property type="match status" value="1"/>
</dbReference>
<accession>A0A5C1YR70</accession>
<organism evidence="1 2">
    <name type="scientific">Acetobacter vaccinii</name>
    <dbReference type="NCBI Taxonomy" id="2592655"/>
    <lineage>
        <taxon>Bacteria</taxon>
        <taxon>Pseudomonadati</taxon>
        <taxon>Pseudomonadota</taxon>
        <taxon>Alphaproteobacteria</taxon>
        <taxon>Acetobacterales</taxon>
        <taxon>Acetobacteraceae</taxon>
        <taxon>Acetobacter</taxon>
    </lineage>
</organism>
<proteinExistence type="predicted"/>
<gene>
    <name evidence="1" type="ORF">FLP30_08095</name>
</gene>
<evidence type="ECO:0000313" key="2">
    <source>
        <dbReference type="Proteomes" id="UP000324536"/>
    </source>
</evidence>
<name>A0A5C1YR70_9PROT</name>